<comment type="caution">
    <text evidence="14">The sequence shown here is derived from an EMBL/GenBank/DDBJ whole genome shotgun (WGS) entry which is preliminary data.</text>
</comment>
<evidence type="ECO:0000256" key="5">
    <source>
        <dbReference type="ARBA" id="ARBA00022826"/>
    </source>
</evidence>
<feature type="domain" description="BTB" evidence="13">
    <location>
        <begin position="57"/>
        <end position="157"/>
    </location>
</feature>
<dbReference type="GO" id="GO:0008076">
    <property type="term" value="C:voltage-gated potassium channel complex"/>
    <property type="evidence" value="ECO:0007669"/>
    <property type="project" value="InterPro"/>
</dbReference>
<keyword evidence="8 12" id="KW-1133">Transmembrane helix</keyword>
<keyword evidence="10 12" id="KW-0472">Membrane</keyword>
<evidence type="ECO:0000256" key="6">
    <source>
        <dbReference type="ARBA" id="ARBA00022882"/>
    </source>
</evidence>
<dbReference type="Gene3D" id="3.30.710.10">
    <property type="entry name" value="Potassium Channel Kv1.1, Chain A"/>
    <property type="match status" value="1"/>
</dbReference>
<dbReference type="GO" id="GO:0051260">
    <property type="term" value="P:protein homooligomerization"/>
    <property type="evidence" value="ECO:0007669"/>
    <property type="project" value="InterPro"/>
</dbReference>
<evidence type="ECO:0000256" key="2">
    <source>
        <dbReference type="ARBA" id="ARBA00022448"/>
    </source>
</evidence>
<dbReference type="PANTHER" id="PTHR11537:SF254">
    <property type="entry name" value="POTASSIUM VOLTAGE-GATED CHANNEL PROTEIN SHAB"/>
    <property type="match status" value="1"/>
</dbReference>
<dbReference type="Gene3D" id="1.10.287.70">
    <property type="match status" value="1"/>
</dbReference>
<accession>A0A8B6FZT7</accession>
<organism evidence="14 15">
    <name type="scientific">Mytilus galloprovincialis</name>
    <name type="common">Mediterranean mussel</name>
    <dbReference type="NCBI Taxonomy" id="29158"/>
    <lineage>
        <taxon>Eukaryota</taxon>
        <taxon>Metazoa</taxon>
        <taxon>Spiralia</taxon>
        <taxon>Lophotrochozoa</taxon>
        <taxon>Mollusca</taxon>
        <taxon>Bivalvia</taxon>
        <taxon>Autobranchia</taxon>
        <taxon>Pteriomorphia</taxon>
        <taxon>Mytilida</taxon>
        <taxon>Mytiloidea</taxon>
        <taxon>Mytilidae</taxon>
        <taxon>Mytilinae</taxon>
        <taxon>Mytilus</taxon>
    </lineage>
</organism>
<protein>
    <recommendedName>
        <fullName evidence="13">BTB domain-containing protein</fullName>
    </recommendedName>
</protein>
<keyword evidence="5" id="KW-0631">Potassium channel</keyword>
<keyword evidence="7" id="KW-0630">Potassium</keyword>
<keyword evidence="15" id="KW-1185">Reference proteome</keyword>
<evidence type="ECO:0000256" key="10">
    <source>
        <dbReference type="ARBA" id="ARBA00023136"/>
    </source>
</evidence>
<evidence type="ECO:0000256" key="4">
    <source>
        <dbReference type="ARBA" id="ARBA00022692"/>
    </source>
</evidence>
<dbReference type="Gene3D" id="1.20.120.350">
    <property type="entry name" value="Voltage-gated potassium channels. Chain C"/>
    <property type="match status" value="1"/>
</dbReference>
<sequence length="513" mass="58130">MSFFSGITNASAGAFQRKKMKKKGKCENISPLHALLPGAKITNGGAKISVNVGISAETLIFNIGGVKFETYHSTLFKQPKSSLAKKEFLLKHYRPEFKDYFFDRDPDTFKVVLNYLRSGELHLPTYMCGPAIKTELAFWGIPEGLIERCCSMNYNSYNKTLEALNQLEHDRKGSFILSQEDSNSKNTSKMNSFRTKVSLVLNQPDYSLMAKVYGVISLLVVTLSITSFLAESHPSNRITNYYTEVTRVFNETLNATIDVVAEKSEEVPHPVLLRIDLACMIFFTIEYLIRVLTARKRLRYMRSVMGVIDLVALLPDYIQLLILAFDPVLAGTDTAKIIAILKVTRVLRIFRLVRHIPGLWILIYTLKASLKELLLMTAFLMVGMLIFSSLIYFVDDRETFTSIPHSFWWALITMTTVGYGDMYPVTAWGYVIGSLTALSGLLMIGFSVPILVNNFLMYYKYTEIAIDEERLKRAKLSHESSHSSKNNGGLNLSTNENNNKCEHIFTLEMCEKL</sequence>
<evidence type="ECO:0000313" key="15">
    <source>
        <dbReference type="Proteomes" id="UP000596742"/>
    </source>
</evidence>
<keyword evidence="11" id="KW-0407">Ion channel</keyword>
<dbReference type="SUPFAM" id="SSF81324">
    <property type="entry name" value="Voltage-gated potassium channels"/>
    <property type="match status" value="1"/>
</dbReference>
<keyword evidence="4 12" id="KW-0812">Transmembrane</keyword>
<dbReference type="SUPFAM" id="SSF54695">
    <property type="entry name" value="POZ domain"/>
    <property type="match status" value="1"/>
</dbReference>
<dbReference type="GO" id="GO:0001508">
    <property type="term" value="P:action potential"/>
    <property type="evidence" value="ECO:0007669"/>
    <property type="project" value="TreeGrafter"/>
</dbReference>
<dbReference type="EMBL" id="UYJE01007647">
    <property type="protein sequence ID" value="VDI56747.1"/>
    <property type="molecule type" value="Genomic_DNA"/>
</dbReference>
<evidence type="ECO:0000256" key="7">
    <source>
        <dbReference type="ARBA" id="ARBA00022958"/>
    </source>
</evidence>
<keyword evidence="2" id="KW-0813">Transport</keyword>
<dbReference type="InterPro" id="IPR011333">
    <property type="entry name" value="SKP1/BTB/POZ_sf"/>
</dbReference>
<feature type="transmembrane region" description="Helical" evidence="12">
    <location>
        <begin position="212"/>
        <end position="230"/>
    </location>
</feature>
<dbReference type="InterPro" id="IPR003968">
    <property type="entry name" value="K_chnl_volt-dep_Kv"/>
</dbReference>
<dbReference type="InterPro" id="IPR028325">
    <property type="entry name" value="VG_K_chnl"/>
</dbReference>
<dbReference type="InterPro" id="IPR003131">
    <property type="entry name" value="T1-type_BTB"/>
</dbReference>
<dbReference type="PRINTS" id="PR01491">
    <property type="entry name" value="KVCHANNEL"/>
</dbReference>
<keyword evidence="3" id="KW-0633">Potassium transport</keyword>
<dbReference type="InterPro" id="IPR005821">
    <property type="entry name" value="Ion_trans_dom"/>
</dbReference>
<dbReference type="AlphaFoldDB" id="A0A8B6FZT7"/>
<dbReference type="InterPro" id="IPR000210">
    <property type="entry name" value="BTB/POZ_dom"/>
</dbReference>
<name>A0A8B6FZT7_MYTGA</name>
<evidence type="ECO:0000256" key="12">
    <source>
        <dbReference type="SAM" id="Phobius"/>
    </source>
</evidence>
<reference evidence="14" key="1">
    <citation type="submission" date="2018-11" db="EMBL/GenBank/DDBJ databases">
        <authorList>
            <person name="Alioto T."/>
            <person name="Alioto T."/>
        </authorList>
    </citation>
    <scope>NUCLEOTIDE SEQUENCE</scope>
</reference>
<dbReference type="PANTHER" id="PTHR11537">
    <property type="entry name" value="VOLTAGE-GATED POTASSIUM CHANNEL"/>
    <property type="match status" value="1"/>
</dbReference>
<dbReference type="InterPro" id="IPR027359">
    <property type="entry name" value="Volt_channel_dom_sf"/>
</dbReference>
<proteinExistence type="predicted"/>
<dbReference type="FunFam" id="1.10.287.70:FF:000002">
    <property type="entry name" value="Potassium voltage-gated channel subfamily a member"/>
    <property type="match status" value="1"/>
</dbReference>
<dbReference type="OrthoDB" id="10025005at2759"/>
<evidence type="ECO:0000259" key="13">
    <source>
        <dbReference type="SMART" id="SM00225"/>
    </source>
</evidence>
<dbReference type="PRINTS" id="PR00169">
    <property type="entry name" value="KCHANNEL"/>
</dbReference>
<feature type="transmembrane region" description="Helical" evidence="12">
    <location>
        <begin position="427"/>
        <end position="452"/>
    </location>
</feature>
<dbReference type="SMART" id="SM00225">
    <property type="entry name" value="BTB"/>
    <property type="match status" value="1"/>
</dbReference>
<dbReference type="Pfam" id="PF02214">
    <property type="entry name" value="BTB_2"/>
    <property type="match status" value="1"/>
</dbReference>
<dbReference type="GO" id="GO:0005249">
    <property type="term" value="F:voltage-gated potassium channel activity"/>
    <property type="evidence" value="ECO:0007669"/>
    <property type="project" value="InterPro"/>
</dbReference>
<gene>
    <name evidence="14" type="ORF">MGAL_10B039602</name>
</gene>
<evidence type="ECO:0000256" key="8">
    <source>
        <dbReference type="ARBA" id="ARBA00022989"/>
    </source>
</evidence>
<feature type="transmembrane region" description="Helical" evidence="12">
    <location>
        <begin position="373"/>
        <end position="394"/>
    </location>
</feature>
<comment type="subcellular location">
    <subcellularLocation>
        <location evidence="1">Membrane</location>
        <topology evidence="1">Multi-pass membrane protein</topology>
    </subcellularLocation>
</comment>
<evidence type="ECO:0000313" key="14">
    <source>
        <dbReference type="EMBL" id="VDI56747.1"/>
    </source>
</evidence>
<keyword evidence="6" id="KW-0851">Voltage-gated channel</keyword>
<dbReference type="Pfam" id="PF00520">
    <property type="entry name" value="Ion_trans"/>
    <property type="match status" value="1"/>
</dbReference>
<dbReference type="Proteomes" id="UP000596742">
    <property type="component" value="Unassembled WGS sequence"/>
</dbReference>
<evidence type="ECO:0000256" key="3">
    <source>
        <dbReference type="ARBA" id="ARBA00022538"/>
    </source>
</evidence>
<dbReference type="InterPro" id="IPR003974">
    <property type="entry name" value="K_chnl_volt-dep_Kv3"/>
</dbReference>
<feature type="transmembrane region" description="Helical" evidence="12">
    <location>
        <begin position="304"/>
        <end position="325"/>
    </location>
</feature>
<keyword evidence="9" id="KW-0406">Ion transport</keyword>
<evidence type="ECO:0000256" key="11">
    <source>
        <dbReference type="ARBA" id="ARBA00023303"/>
    </source>
</evidence>
<evidence type="ECO:0000256" key="1">
    <source>
        <dbReference type="ARBA" id="ARBA00004141"/>
    </source>
</evidence>
<evidence type="ECO:0000256" key="9">
    <source>
        <dbReference type="ARBA" id="ARBA00023065"/>
    </source>
</evidence>
<dbReference type="PRINTS" id="PR01498">
    <property type="entry name" value="SHAWCHANNEL"/>
</dbReference>